<protein>
    <submittedName>
        <fullName evidence="3">Uncharacterized protein</fullName>
    </submittedName>
</protein>
<feature type="compositionally biased region" description="Basic and acidic residues" evidence="2">
    <location>
        <begin position="417"/>
        <end position="427"/>
    </location>
</feature>
<accession>A0A8S2AMA2</accession>
<dbReference type="PANTHER" id="PTHR31071:SF16">
    <property type="entry name" value="MYB-LIKE PROTEIN Z ISOFORM X1"/>
    <property type="match status" value="1"/>
</dbReference>
<dbReference type="InterPro" id="IPR043424">
    <property type="entry name" value="BLT-like"/>
</dbReference>
<feature type="coiled-coil region" evidence="1">
    <location>
        <begin position="218"/>
        <end position="305"/>
    </location>
</feature>
<sequence>MEQRKRGCKIRKRGGSSSSSSSLARRNRFKRAIFAGKRAAQDDGGGGGGSGTPVKSITAAKTPVLLSFSPENLPIDHHQLQKSSVSARKLAATLWEINDDADPPVNSNKDCLRSKKPSRHKAKKSTEFSSIDFPPKSSDPISRLTSERINLREDLVRRRSTNPQKLHLIEHKTIVTNSVKTRFKNVSDGLTTSKELVKVLKRIGELGDDHKTASNRLISALLCELNRAKSSLKHLMSEFDAEEEEKRRSIERVQEEAVVERKLRQRTEKMNRRLGRELAEAKETERKMKEEMEREKRAKDVIEEVCDELAKGIADDKKEMEKEREMMHIADVLREERVQMKLTEAKFEFEDKYAAVERLKEELRRVLDGEEGKGSSEIRRILELIDGSGSGSDDEEESDLKSIELNMESGSKWGYVDSRREQRRESRFGGSGDEDKDDDDDDDPVEKRSVIVENGERDESLKTLRDYIVSNVRCVGPSSSEQWNHRSLPSSEFV</sequence>
<feature type="compositionally biased region" description="Basic and acidic residues" evidence="2">
    <location>
        <begin position="445"/>
        <end position="456"/>
    </location>
</feature>
<dbReference type="EMBL" id="LR999456">
    <property type="protein sequence ID" value="CAE6114602.1"/>
    <property type="molecule type" value="Genomic_DNA"/>
</dbReference>
<dbReference type="Proteomes" id="UP000682877">
    <property type="component" value="Chromosome 6"/>
</dbReference>
<evidence type="ECO:0000313" key="3">
    <source>
        <dbReference type="EMBL" id="CAE6114602.1"/>
    </source>
</evidence>
<proteinExistence type="predicted"/>
<feature type="region of interest" description="Disordered" evidence="2">
    <location>
        <begin position="1"/>
        <end position="56"/>
    </location>
</feature>
<keyword evidence="4" id="KW-1185">Reference proteome</keyword>
<feature type="region of interest" description="Disordered" evidence="2">
    <location>
        <begin position="103"/>
        <end position="142"/>
    </location>
</feature>
<feature type="compositionally biased region" description="Basic residues" evidence="2">
    <location>
        <begin position="1"/>
        <end position="14"/>
    </location>
</feature>
<evidence type="ECO:0000256" key="2">
    <source>
        <dbReference type="SAM" id="MobiDB-lite"/>
    </source>
</evidence>
<reference evidence="3" key="1">
    <citation type="submission" date="2021-01" db="EMBL/GenBank/DDBJ databases">
        <authorList>
            <person name="Bezrukov I."/>
        </authorList>
    </citation>
    <scope>NUCLEOTIDE SEQUENCE</scope>
</reference>
<dbReference type="PANTHER" id="PTHR31071">
    <property type="entry name" value="GB|AAF24581.1"/>
    <property type="match status" value="1"/>
</dbReference>
<feature type="region of interest" description="Disordered" evidence="2">
    <location>
        <begin position="386"/>
        <end position="405"/>
    </location>
</feature>
<organism evidence="3 4">
    <name type="scientific">Arabidopsis arenosa</name>
    <name type="common">Sand rock-cress</name>
    <name type="synonym">Cardaminopsis arenosa</name>
    <dbReference type="NCBI Taxonomy" id="38785"/>
    <lineage>
        <taxon>Eukaryota</taxon>
        <taxon>Viridiplantae</taxon>
        <taxon>Streptophyta</taxon>
        <taxon>Embryophyta</taxon>
        <taxon>Tracheophyta</taxon>
        <taxon>Spermatophyta</taxon>
        <taxon>Magnoliopsida</taxon>
        <taxon>eudicotyledons</taxon>
        <taxon>Gunneridae</taxon>
        <taxon>Pentapetalae</taxon>
        <taxon>rosids</taxon>
        <taxon>malvids</taxon>
        <taxon>Brassicales</taxon>
        <taxon>Brassicaceae</taxon>
        <taxon>Camelineae</taxon>
        <taxon>Arabidopsis</taxon>
    </lineage>
</organism>
<evidence type="ECO:0000256" key="1">
    <source>
        <dbReference type="SAM" id="Coils"/>
    </source>
</evidence>
<feature type="compositionally biased region" description="Basic residues" evidence="2">
    <location>
        <begin position="114"/>
        <end position="123"/>
    </location>
</feature>
<evidence type="ECO:0000313" key="4">
    <source>
        <dbReference type="Proteomes" id="UP000682877"/>
    </source>
</evidence>
<name>A0A8S2AMA2_ARAAE</name>
<gene>
    <name evidence="3" type="ORF">AARE701A_LOCUS15849</name>
</gene>
<feature type="region of interest" description="Disordered" evidence="2">
    <location>
        <begin position="414"/>
        <end position="456"/>
    </location>
</feature>
<feature type="compositionally biased region" description="Acidic residues" evidence="2">
    <location>
        <begin position="432"/>
        <end position="444"/>
    </location>
</feature>
<dbReference type="AlphaFoldDB" id="A0A8S2AMA2"/>
<keyword evidence="1" id="KW-0175">Coiled coil</keyword>
<feature type="compositionally biased region" description="Low complexity" evidence="2">
    <location>
        <begin position="15"/>
        <end position="24"/>
    </location>
</feature>